<dbReference type="PROSITE" id="PS51257">
    <property type="entry name" value="PROKAR_LIPOPROTEIN"/>
    <property type="match status" value="1"/>
</dbReference>
<feature type="signal peptide" evidence="2">
    <location>
        <begin position="1"/>
        <end position="29"/>
    </location>
</feature>
<dbReference type="RefSeq" id="WP_197444308.1">
    <property type="nucleotide sequence ID" value="NZ_CP036275.1"/>
</dbReference>
<protein>
    <submittedName>
        <fullName evidence="4">Thiol-disulfide oxidoreductase ResA</fullName>
    </submittedName>
</protein>
<organism evidence="4 5">
    <name type="scientific">Maioricimonas rarisocia</name>
    <dbReference type="NCBI Taxonomy" id="2528026"/>
    <lineage>
        <taxon>Bacteria</taxon>
        <taxon>Pseudomonadati</taxon>
        <taxon>Planctomycetota</taxon>
        <taxon>Planctomycetia</taxon>
        <taxon>Planctomycetales</taxon>
        <taxon>Planctomycetaceae</taxon>
        <taxon>Maioricimonas</taxon>
    </lineage>
</organism>
<name>A0A517Z5Z9_9PLAN</name>
<dbReference type="Proteomes" id="UP000320496">
    <property type="component" value="Chromosome"/>
</dbReference>
<dbReference type="Pfam" id="PF00578">
    <property type="entry name" value="AhpC-TSA"/>
    <property type="match status" value="1"/>
</dbReference>
<dbReference type="KEGG" id="mri:Mal4_22410"/>
<reference evidence="4 5" key="1">
    <citation type="submission" date="2019-02" db="EMBL/GenBank/DDBJ databases">
        <title>Deep-cultivation of Planctomycetes and their phenomic and genomic characterization uncovers novel biology.</title>
        <authorList>
            <person name="Wiegand S."/>
            <person name="Jogler M."/>
            <person name="Boedeker C."/>
            <person name="Pinto D."/>
            <person name="Vollmers J."/>
            <person name="Rivas-Marin E."/>
            <person name="Kohn T."/>
            <person name="Peeters S.H."/>
            <person name="Heuer A."/>
            <person name="Rast P."/>
            <person name="Oberbeckmann S."/>
            <person name="Bunk B."/>
            <person name="Jeske O."/>
            <person name="Meyerdierks A."/>
            <person name="Storesund J.E."/>
            <person name="Kallscheuer N."/>
            <person name="Luecker S."/>
            <person name="Lage O.M."/>
            <person name="Pohl T."/>
            <person name="Merkel B.J."/>
            <person name="Hornburger P."/>
            <person name="Mueller R.-W."/>
            <person name="Bruemmer F."/>
            <person name="Labrenz M."/>
            <person name="Spormann A.M."/>
            <person name="Op den Camp H."/>
            <person name="Overmann J."/>
            <person name="Amann R."/>
            <person name="Jetten M.S.M."/>
            <person name="Mascher T."/>
            <person name="Medema M.H."/>
            <person name="Devos D.P."/>
            <person name="Kaster A.-K."/>
            <person name="Ovreas L."/>
            <person name="Rohde M."/>
            <person name="Galperin M.Y."/>
            <person name="Jogler C."/>
        </authorList>
    </citation>
    <scope>NUCLEOTIDE SEQUENCE [LARGE SCALE GENOMIC DNA]</scope>
    <source>
        <strain evidence="4 5">Mal4</strain>
    </source>
</reference>
<evidence type="ECO:0000256" key="1">
    <source>
        <dbReference type="SAM" id="MobiDB-lite"/>
    </source>
</evidence>
<dbReference type="InterPro" id="IPR013766">
    <property type="entry name" value="Thioredoxin_domain"/>
</dbReference>
<proteinExistence type="predicted"/>
<dbReference type="PANTHER" id="PTHR42852:SF13">
    <property type="entry name" value="PROTEIN DIPZ"/>
    <property type="match status" value="1"/>
</dbReference>
<evidence type="ECO:0000313" key="4">
    <source>
        <dbReference type="EMBL" id="QDU37922.1"/>
    </source>
</evidence>
<dbReference type="SUPFAM" id="SSF52833">
    <property type="entry name" value="Thioredoxin-like"/>
    <property type="match status" value="1"/>
</dbReference>
<evidence type="ECO:0000313" key="5">
    <source>
        <dbReference type="Proteomes" id="UP000320496"/>
    </source>
</evidence>
<dbReference type="InterPro" id="IPR050553">
    <property type="entry name" value="Thioredoxin_ResA/DsbE_sf"/>
</dbReference>
<dbReference type="Gene3D" id="3.40.30.10">
    <property type="entry name" value="Glutaredoxin"/>
    <property type="match status" value="1"/>
</dbReference>
<feature type="region of interest" description="Disordered" evidence="1">
    <location>
        <begin position="31"/>
        <end position="85"/>
    </location>
</feature>
<gene>
    <name evidence="4" type="primary">resA_4</name>
    <name evidence="4" type="ORF">Mal4_22410</name>
</gene>
<accession>A0A517Z5Z9</accession>
<feature type="chain" id="PRO_5021754371" evidence="2">
    <location>
        <begin position="30"/>
        <end position="428"/>
    </location>
</feature>
<dbReference type="GO" id="GO:0016209">
    <property type="term" value="F:antioxidant activity"/>
    <property type="evidence" value="ECO:0007669"/>
    <property type="project" value="InterPro"/>
</dbReference>
<evidence type="ECO:0000256" key="2">
    <source>
        <dbReference type="SAM" id="SignalP"/>
    </source>
</evidence>
<feature type="domain" description="Thioredoxin" evidence="3">
    <location>
        <begin position="282"/>
        <end position="428"/>
    </location>
</feature>
<dbReference type="PANTHER" id="PTHR42852">
    <property type="entry name" value="THIOL:DISULFIDE INTERCHANGE PROTEIN DSBE"/>
    <property type="match status" value="1"/>
</dbReference>
<sequence length="428" mass="45877" precursor="true">MSGRFTFRFQTFLGMIALGFLCGCGGSDAPPADQAAATNPAANAPAAAPADGAQARQTASLDNAGSDMTAGSETATEPASEPDSPEALLREITVLKARPIEVANAEQAAAAANEAPAIERERLHQIITLATEAIAKTHSDPGKEQLFNNAVHYLTDSRVQLALAGDAEQAQSLADDAEALFQRDSTSFAAVQSGYKVVELAQKTAERFGGRNVEWVQAYSQQARLFAEKFPQEEGRAAVALISAGRLCENVGLIDEARRCYGTVQDRYPESPFSEQIAGIQRRLNLPGEVLELGGTTIDGGFISVKDFRGRAVLIVFWASNSAQFASDLPHLQQLEAKYGTDRLTVLGVNMDTDETAVDSFLEKTGIGWRQIFFASPEQRGTRNPVAMYYGINQVPVYWLVDTEGVVVASPLSIDQADAEIAEALEAN</sequence>
<dbReference type="CDD" id="cd02966">
    <property type="entry name" value="TlpA_like_family"/>
    <property type="match status" value="1"/>
</dbReference>
<evidence type="ECO:0000259" key="3">
    <source>
        <dbReference type="PROSITE" id="PS51352"/>
    </source>
</evidence>
<keyword evidence="5" id="KW-1185">Reference proteome</keyword>
<keyword evidence="2" id="KW-0732">Signal</keyword>
<dbReference type="AlphaFoldDB" id="A0A517Z5Z9"/>
<dbReference type="PROSITE" id="PS51352">
    <property type="entry name" value="THIOREDOXIN_2"/>
    <property type="match status" value="1"/>
</dbReference>
<feature type="compositionally biased region" description="Low complexity" evidence="1">
    <location>
        <begin position="31"/>
        <end position="59"/>
    </location>
</feature>
<dbReference type="EMBL" id="CP036275">
    <property type="protein sequence ID" value="QDU37922.1"/>
    <property type="molecule type" value="Genomic_DNA"/>
</dbReference>
<dbReference type="InterPro" id="IPR000866">
    <property type="entry name" value="AhpC/TSA"/>
</dbReference>
<dbReference type="InterPro" id="IPR036249">
    <property type="entry name" value="Thioredoxin-like_sf"/>
</dbReference>
<dbReference type="GO" id="GO:0016491">
    <property type="term" value="F:oxidoreductase activity"/>
    <property type="evidence" value="ECO:0007669"/>
    <property type="project" value="InterPro"/>
</dbReference>